<sequence length="437" mass="46690">MLHPWSRRRGHTVVSDDERTPVSTPGVLAVEIGTLPPIGVVPEKMHAQVVRQDRYGDPSAAFVPETVSTPRIGPGEVLVAVMAAGVNYNNVWAARGYPVDQIATRQKSGEPEDFHIGGSDASGIVYAVGDGVTDWQPGDHVVVHPGVWDEADPWITAGKDQMVAPSARIWGYDTNYGAFGQFTRAQAHQLMPKAEHLSWAEAAAPTLVGTTAYRMLHGWAGNTLQDGDLVLVWGGSGGLGTQASQLVAAAGGRAIAVVSGDDRGEYAMKYGAIGYLDRRKYDHWGIPPLVDDNEGQKAWSAGARAFGKDLWTIAGGREEPAIVFEHPGAATVPTSIFLCQPGGMVVICAGTTGFDAMVDLRYHWTRQKRLQGSHGTNDAQAYAYNDLVRAGKLDPVVGRVLPFAEIPRSHAEMGRGEEVFGNTVHLVGAADPTTGRS</sequence>
<feature type="compositionally biased region" description="Basic residues" evidence="2">
    <location>
        <begin position="1"/>
        <end position="11"/>
    </location>
</feature>
<gene>
    <name evidence="4" type="primary">ccrA</name>
    <name evidence="4" type="ORF">EFL26_21360</name>
</gene>
<dbReference type="CDD" id="cd08246">
    <property type="entry name" value="crotonyl_coA_red"/>
    <property type="match status" value="1"/>
</dbReference>
<accession>A0A3N0GH03</accession>
<dbReference type="GO" id="GO:0043880">
    <property type="term" value="F:crotonyl-CoA reductase activity"/>
    <property type="evidence" value="ECO:0007669"/>
    <property type="project" value="InterPro"/>
</dbReference>
<dbReference type="Gene3D" id="3.90.180.10">
    <property type="entry name" value="Medium-chain alcohol dehydrogenases, catalytic domain"/>
    <property type="match status" value="1"/>
</dbReference>
<dbReference type="SMART" id="SM00829">
    <property type="entry name" value="PKS_ER"/>
    <property type="match status" value="1"/>
</dbReference>
<evidence type="ECO:0000256" key="1">
    <source>
        <dbReference type="ARBA" id="ARBA00022857"/>
    </source>
</evidence>
<dbReference type="InterPro" id="IPR036291">
    <property type="entry name" value="NAD(P)-bd_dom_sf"/>
</dbReference>
<dbReference type="InterPro" id="IPR013154">
    <property type="entry name" value="ADH-like_N"/>
</dbReference>
<feature type="domain" description="Enoyl reductase (ER)" evidence="3">
    <location>
        <begin position="56"/>
        <end position="420"/>
    </location>
</feature>
<comment type="caution">
    <text evidence="4">The sequence shown here is derived from an EMBL/GenBank/DDBJ whole genome shotgun (WGS) entry which is preliminary data.</text>
</comment>
<dbReference type="NCBIfam" id="TIGR01751">
    <property type="entry name" value="crot-CoA-red"/>
    <property type="match status" value="1"/>
</dbReference>
<dbReference type="EC" id="1.3.1.85" evidence="4"/>
<reference evidence="4 5" key="1">
    <citation type="submission" date="2018-11" db="EMBL/GenBank/DDBJ databases">
        <authorList>
            <person name="Li F."/>
        </authorList>
    </citation>
    <scope>NUCLEOTIDE SEQUENCE [LARGE SCALE GENOMIC DNA]</scope>
    <source>
        <strain evidence="4 5">Gsoil 818</strain>
    </source>
</reference>
<dbReference type="InterPro" id="IPR011032">
    <property type="entry name" value="GroES-like_sf"/>
</dbReference>
<evidence type="ECO:0000259" key="3">
    <source>
        <dbReference type="SMART" id="SM00829"/>
    </source>
</evidence>
<keyword evidence="5" id="KW-1185">Reference proteome</keyword>
<dbReference type="InterPro" id="IPR020843">
    <property type="entry name" value="ER"/>
</dbReference>
<dbReference type="AlphaFoldDB" id="A0A3N0GH03"/>
<dbReference type="Proteomes" id="UP000279994">
    <property type="component" value="Unassembled WGS sequence"/>
</dbReference>
<dbReference type="EMBL" id="RJSF01000047">
    <property type="protein sequence ID" value="RNM11711.1"/>
    <property type="molecule type" value="Genomic_DNA"/>
</dbReference>
<dbReference type="Pfam" id="PF08240">
    <property type="entry name" value="ADH_N"/>
    <property type="match status" value="1"/>
</dbReference>
<dbReference type="InterPro" id="IPR013149">
    <property type="entry name" value="ADH-like_C"/>
</dbReference>
<feature type="region of interest" description="Disordered" evidence="2">
    <location>
        <begin position="1"/>
        <end position="22"/>
    </location>
</feature>
<dbReference type="PANTHER" id="PTHR44154">
    <property type="entry name" value="QUINONE OXIDOREDUCTASE"/>
    <property type="match status" value="1"/>
</dbReference>
<dbReference type="OrthoDB" id="9790818at2"/>
<evidence type="ECO:0000256" key="2">
    <source>
        <dbReference type="SAM" id="MobiDB-lite"/>
    </source>
</evidence>
<dbReference type="PANTHER" id="PTHR44154:SF1">
    <property type="entry name" value="QUINONE OXIDOREDUCTASE"/>
    <property type="match status" value="1"/>
</dbReference>
<keyword evidence="1" id="KW-0521">NADP</keyword>
<dbReference type="Gene3D" id="3.40.50.720">
    <property type="entry name" value="NAD(P)-binding Rossmann-like Domain"/>
    <property type="match status" value="1"/>
</dbReference>
<dbReference type="InterPro" id="IPR051603">
    <property type="entry name" value="Zinc-ADH_QOR/CCCR"/>
</dbReference>
<proteinExistence type="predicted"/>
<dbReference type="InterPro" id="IPR010085">
    <property type="entry name" value="Crot_CoA_red"/>
</dbReference>
<dbReference type="SUPFAM" id="SSF51735">
    <property type="entry name" value="NAD(P)-binding Rossmann-fold domains"/>
    <property type="match status" value="1"/>
</dbReference>
<name>A0A3N0GH03_9ACTN</name>
<dbReference type="SUPFAM" id="SSF50129">
    <property type="entry name" value="GroES-like"/>
    <property type="match status" value="1"/>
</dbReference>
<organism evidence="4 5">
    <name type="scientific">Nocardioides pocheonensis</name>
    <dbReference type="NCBI Taxonomy" id="661485"/>
    <lineage>
        <taxon>Bacteria</taxon>
        <taxon>Bacillati</taxon>
        <taxon>Actinomycetota</taxon>
        <taxon>Actinomycetes</taxon>
        <taxon>Propionibacteriales</taxon>
        <taxon>Nocardioidaceae</taxon>
        <taxon>Nocardioides</taxon>
    </lineage>
</organism>
<protein>
    <submittedName>
        <fullName evidence="4">Crotonyl-CoA carboxylase/reductase</fullName>
        <ecNumber evidence="4">1.3.1.85</ecNumber>
    </submittedName>
</protein>
<keyword evidence="4" id="KW-0560">Oxidoreductase</keyword>
<evidence type="ECO:0000313" key="5">
    <source>
        <dbReference type="Proteomes" id="UP000279994"/>
    </source>
</evidence>
<dbReference type="Pfam" id="PF00107">
    <property type="entry name" value="ADH_zinc_N"/>
    <property type="match status" value="1"/>
</dbReference>
<evidence type="ECO:0000313" key="4">
    <source>
        <dbReference type="EMBL" id="RNM11711.1"/>
    </source>
</evidence>